<gene>
    <name evidence="2" type="ORF">DEP91_03300</name>
</gene>
<dbReference type="Proteomes" id="UP000262699">
    <property type="component" value="Unassembled WGS sequence"/>
</dbReference>
<dbReference type="EMBL" id="DOYJ01000100">
    <property type="protein sequence ID" value="HCB75186.1"/>
    <property type="molecule type" value="Genomic_DNA"/>
</dbReference>
<dbReference type="GO" id="GO:0003677">
    <property type="term" value="F:DNA binding"/>
    <property type="evidence" value="ECO:0007669"/>
    <property type="project" value="InterPro"/>
</dbReference>
<dbReference type="Gene3D" id="2.60.120.10">
    <property type="entry name" value="Jelly Rolls"/>
    <property type="match status" value="1"/>
</dbReference>
<protein>
    <submittedName>
        <fullName evidence="2">Cyclic nucleotide-binding protein</fullName>
    </submittedName>
</protein>
<dbReference type="SUPFAM" id="SSF46785">
    <property type="entry name" value="Winged helix' DNA-binding domain"/>
    <property type="match status" value="1"/>
</dbReference>
<dbReference type="InterPro" id="IPR012318">
    <property type="entry name" value="HTH_CRP"/>
</dbReference>
<organism evidence="2 3">
    <name type="scientific">Sphingomonas bacterium</name>
    <dbReference type="NCBI Taxonomy" id="1895847"/>
    <lineage>
        <taxon>Bacteria</taxon>
        <taxon>Pseudomonadati</taxon>
        <taxon>Pseudomonadota</taxon>
        <taxon>Alphaproteobacteria</taxon>
        <taxon>Sphingomonadales</taxon>
        <taxon>Sphingomonadaceae</taxon>
        <taxon>Sphingomonas</taxon>
    </lineage>
</organism>
<evidence type="ECO:0000259" key="1">
    <source>
        <dbReference type="Pfam" id="PF13545"/>
    </source>
</evidence>
<comment type="caution">
    <text evidence="2">The sequence shown here is derived from an EMBL/GenBank/DDBJ whole genome shotgun (WGS) entry which is preliminary data.</text>
</comment>
<reference evidence="2 3" key="1">
    <citation type="journal article" date="2018" name="Nat. Biotechnol.">
        <title>A standardized bacterial taxonomy based on genome phylogeny substantially revises the tree of life.</title>
        <authorList>
            <person name="Parks D.H."/>
            <person name="Chuvochina M."/>
            <person name="Waite D.W."/>
            <person name="Rinke C."/>
            <person name="Skarshewski A."/>
            <person name="Chaumeil P.A."/>
            <person name="Hugenholtz P."/>
        </authorList>
    </citation>
    <scope>NUCLEOTIDE SEQUENCE [LARGE SCALE GENOMIC DNA]</scope>
    <source>
        <strain evidence="2">UBA9015</strain>
    </source>
</reference>
<proteinExistence type="predicted"/>
<evidence type="ECO:0000313" key="3">
    <source>
        <dbReference type="Proteomes" id="UP000262699"/>
    </source>
</evidence>
<evidence type="ECO:0000313" key="2">
    <source>
        <dbReference type="EMBL" id="HCB75186.1"/>
    </source>
</evidence>
<name>A0A3D0W8Y7_9SPHN</name>
<dbReference type="Pfam" id="PF13545">
    <property type="entry name" value="HTH_Crp_2"/>
    <property type="match status" value="1"/>
</dbReference>
<feature type="domain" description="HTH crp-type" evidence="1">
    <location>
        <begin position="155"/>
        <end position="220"/>
    </location>
</feature>
<dbReference type="InterPro" id="IPR014710">
    <property type="entry name" value="RmlC-like_jellyroll"/>
</dbReference>
<dbReference type="AlphaFoldDB" id="A0A3D0W8Y7"/>
<dbReference type="InterPro" id="IPR036390">
    <property type="entry name" value="WH_DNA-bd_sf"/>
</dbReference>
<sequence length="248" mass="26571">MYRSTDRTDRSDTAAHANLFLAALPRDDARAVAAVAIRVTFANAEPVVPEAHGPSLWLPETAVLSFGERIGAELVECGMVGREGVLGWEPATGIAPSSAIGVLIRGTALSIPGERVQALCAERPALAAALLRYRETVIAQMRSTIAGRLHCRPEARLARWLCMLHDRVEGDTLDITHLRLAEFLASRRAGVTDSLHLLEGERVVRCTRGKIVVRDRAALQGVAGECYGAAETVHRALLGPFGKVGIAA</sequence>
<dbReference type="GO" id="GO:0006355">
    <property type="term" value="P:regulation of DNA-templated transcription"/>
    <property type="evidence" value="ECO:0007669"/>
    <property type="project" value="InterPro"/>
</dbReference>
<accession>A0A3D0W8Y7</accession>